<comment type="caution">
    <text evidence="1">The sequence shown here is derived from an EMBL/GenBank/DDBJ whole genome shotgun (WGS) entry which is preliminary data.</text>
</comment>
<dbReference type="RefSeq" id="WP_190074182.1">
    <property type="nucleotide sequence ID" value="NZ_BNBM01000017.1"/>
</dbReference>
<sequence length="547" mass="59206">MAEPQKTGIKNADELITLAAAFGLTVTVETTDRETLTSYVVRFAIPVPVAYAGTELGRTIAGDTMTLLWTKAKKKGARGCLVDATVWSVVSHRKLRTLREATAAVETLGHNSAKYARDAAPLPEDVVDAPHALYIDGKLRKEGIPAERVRTFVKNRRFNGLVTHQDDDGGIVCDNRRYVPVTTEPAPAEEAPAPAAEERMHVRIANGGSPELLDSRDALDEINHAMMDGKRDVREMSEGRGNARIVYRDQRGTVELRRATAEDIAAYAPAPAPAPVDEKARRWAEGFAAKWWAEQHTGEPTDAALAAVFAHTVKPPKREAYPLIREAITALTPPAAAAPLFAALAAREAADEAADLAPSSLHRLINHMETMPLAAPPALHERLRAARDTAEGAWESLRVAHSLPAKNAARSAAKDAIVRARAAILAVQPHASRMHGTDMPHTADSIRAAVLAYMYVGATPDETDAIESGTAEVRVDCRPDTGTGWMVTARVTAGIRDVGWFLPAHPPIVVKFRRVDGRQSPADNARKVIGSMLRVDVPVKYKDAARH</sequence>
<accession>A0ABV1XZW1</accession>
<dbReference type="EMBL" id="JBEPFB010000017">
    <property type="protein sequence ID" value="MER7377153.1"/>
    <property type="molecule type" value="Genomic_DNA"/>
</dbReference>
<name>A0ABV1XZW1_9ACTN</name>
<gene>
    <name evidence="1" type="ORF">ABT384_31440</name>
</gene>
<evidence type="ECO:0000313" key="1">
    <source>
        <dbReference type="EMBL" id="MER7377153.1"/>
    </source>
</evidence>
<dbReference type="Proteomes" id="UP001486207">
    <property type="component" value="Unassembled WGS sequence"/>
</dbReference>
<protein>
    <submittedName>
        <fullName evidence="1">Uncharacterized protein</fullName>
    </submittedName>
</protein>
<organism evidence="1 2">
    <name type="scientific">Streptomyces lanatus</name>
    <dbReference type="NCBI Taxonomy" id="66900"/>
    <lineage>
        <taxon>Bacteria</taxon>
        <taxon>Bacillati</taxon>
        <taxon>Actinomycetota</taxon>
        <taxon>Actinomycetes</taxon>
        <taxon>Kitasatosporales</taxon>
        <taxon>Streptomycetaceae</taxon>
        <taxon>Streptomyces</taxon>
    </lineage>
</organism>
<reference evidence="1 2" key="1">
    <citation type="submission" date="2024-06" db="EMBL/GenBank/DDBJ databases">
        <title>The Natural Products Discovery Center: Release of the First 8490 Sequenced Strains for Exploring Actinobacteria Biosynthetic Diversity.</title>
        <authorList>
            <person name="Kalkreuter E."/>
            <person name="Kautsar S.A."/>
            <person name="Yang D."/>
            <person name="Bader C.D."/>
            <person name="Teijaro C.N."/>
            <person name="Fluegel L."/>
            <person name="Davis C.M."/>
            <person name="Simpson J.R."/>
            <person name="Lauterbach L."/>
            <person name="Steele A.D."/>
            <person name="Gui C."/>
            <person name="Meng S."/>
            <person name="Li G."/>
            <person name="Viehrig K."/>
            <person name="Ye F."/>
            <person name="Su P."/>
            <person name="Kiefer A.F."/>
            <person name="Nichols A."/>
            <person name="Cepeda A.J."/>
            <person name="Yan W."/>
            <person name="Fan B."/>
            <person name="Jiang Y."/>
            <person name="Adhikari A."/>
            <person name="Zheng C.-J."/>
            <person name="Schuster L."/>
            <person name="Cowan T.M."/>
            <person name="Smanski M.J."/>
            <person name="Chevrette M.G."/>
            <person name="De Carvalho L.P.S."/>
            <person name="Shen B."/>
        </authorList>
    </citation>
    <scope>NUCLEOTIDE SEQUENCE [LARGE SCALE GENOMIC DNA]</scope>
    <source>
        <strain evidence="1 2">NPDC000155</strain>
    </source>
</reference>
<evidence type="ECO:0000313" key="2">
    <source>
        <dbReference type="Proteomes" id="UP001486207"/>
    </source>
</evidence>
<keyword evidence="2" id="KW-1185">Reference proteome</keyword>
<proteinExistence type="predicted"/>